<feature type="region of interest" description="Disordered" evidence="1">
    <location>
        <begin position="1"/>
        <end position="43"/>
    </location>
</feature>
<name>A0ABP7Y5Z8_9ACTN</name>
<reference evidence="3" key="1">
    <citation type="journal article" date="2019" name="Int. J. Syst. Evol. Microbiol.">
        <title>The Global Catalogue of Microorganisms (GCM) 10K type strain sequencing project: providing services to taxonomists for standard genome sequencing and annotation.</title>
        <authorList>
            <consortium name="The Broad Institute Genomics Platform"/>
            <consortium name="The Broad Institute Genome Sequencing Center for Infectious Disease"/>
            <person name="Wu L."/>
            <person name="Ma J."/>
        </authorList>
    </citation>
    <scope>NUCLEOTIDE SEQUENCE [LARGE SCALE GENOMIC DNA]</scope>
    <source>
        <strain evidence="3">JCM 17316</strain>
    </source>
</reference>
<feature type="compositionally biased region" description="Basic and acidic residues" evidence="1">
    <location>
        <begin position="9"/>
        <end position="43"/>
    </location>
</feature>
<dbReference type="Proteomes" id="UP001500266">
    <property type="component" value="Unassembled WGS sequence"/>
</dbReference>
<accession>A0ABP7Y5Z8</accession>
<evidence type="ECO:0000313" key="2">
    <source>
        <dbReference type="EMBL" id="GAA4131132.1"/>
    </source>
</evidence>
<evidence type="ECO:0000256" key="1">
    <source>
        <dbReference type="SAM" id="MobiDB-lite"/>
    </source>
</evidence>
<dbReference type="EMBL" id="BAABDO010000008">
    <property type="protein sequence ID" value="GAA4131132.1"/>
    <property type="molecule type" value="Genomic_DNA"/>
</dbReference>
<gene>
    <name evidence="2" type="ORF">GCM10022416_09570</name>
</gene>
<proteinExistence type="predicted"/>
<protein>
    <submittedName>
        <fullName evidence="2">Uncharacterized protein</fullName>
    </submittedName>
</protein>
<evidence type="ECO:0000313" key="3">
    <source>
        <dbReference type="Proteomes" id="UP001500266"/>
    </source>
</evidence>
<organism evidence="2 3">
    <name type="scientific">Actinomadura keratinilytica</name>
    <dbReference type="NCBI Taxonomy" id="547461"/>
    <lineage>
        <taxon>Bacteria</taxon>
        <taxon>Bacillati</taxon>
        <taxon>Actinomycetota</taxon>
        <taxon>Actinomycetes</taxon>
        <taxon>Streptosporangiales</taxon>
        <taxon>Thermomonosporaceae</taxon>
        <taxon>Actinomadura</taxon>
    </lineage>
</organism>
<sequence>MAPFGGSEAGDRCSGRTRGRQEGPPRNTGKDRSPRGVHAVRDPELVSCAQRAASELERAWAQWRHARGLAEQVSESVASYVAHSIDHPWGRPRVVLGLDADEARALAALLGKENALR</sequence>
<keyword evidence="3" id="KW-1185">Reference proteome</keyword>
<comment type="caution">
    <text evidence="2">The sequence shown here is derived from an EMBL/GenBank/DDBJ whole genome shotgun (WGS) entry which is preliminary data.</text>
</comment>